<dbReference type="Pfam" id="PF14716">
    <property type="entry name" value="HHH_8"/>
    <property type="match status" value="1"/>
</dbReference>
<dbReference type="InterPro" id="IPR037160">
    <property type="entry name" value="DNA_Pol_thumb_sf"/>
</dbReference>
<evidence type="ECO:0000256" key="5">
    <source>
        <dbReference type="ARBA" id="ARBA00022634"/>
    </source>
</evidence>
<dbReference type="PANTHER" id="PTHR11276">
    <property type="entry name" value="DNA POLYMERASE TYPE-X FAMILY MEMBER"/>
    <property type="match status" value="1"/>
</dbReference>
<evidence type="ECO:0000256" key="8">
    <source>
        <dbReference type="ARBA" id="ARBA00022705"/>
    </source>
</evidence>
<proteinExistence type="inferred from homology"/>
<comment type="cofactor">
    <cofactor evidence="1">
        <name>Mn(2+)</name>
        <dbReference type="ChEBI" id="CHEBI:29035"/>
    </cofactor>
</comment>
<comment type="similarity">
    <text evidence="2">Belongs to the DNA polymerase type-X family.</text>
</comment>
<keyword evidence="8" id="KW-0235">DNA replication</keyword>
<evidence type="ECO:0000256" key="10">
    <source>
        <dbReference type="ARBA" id="ARBA00022932"/>
    </source>
</evidence>
<evidence type="ECO:0000256" key="9">
    <source>
        <dbReference type="ARBA" id="ARBA00022763"/>
    </source>
</evidence>
<keyword evidence="6" id="KW-0808">Transferase</keyword>
<feature type="domain" description="BRCT" evidence="17">
    <location>
        <begin position="387"/>
        <end position="449"/>
    </location>
</feature>
<dbReference type="InterPro" id="IPR022312">
    <property type="entry name" value="DNA_pol_X"/>
</dbReference>
<dbReference type="Pfam" id="PF00533">
    <property type="entry name" value="BRCT"/>
    <property type="match status" value="1"/>
</dbReference>
<evidence type="ECO:0000256" key="13">
    <source>
        <dbReference type="ARBA" id="ARBA00023239"/>
    </source>
</evidence>
<dbReference type="PROSITE" id="PS00522">
    <property type="entry name" value="DNA_POLYMERASE_X"/>
    <property type="match status" value="1"/>
</dbReference>
<keyword evidence="13" id="KW-0456">Lyase</keyword>
<dbReference type="InterPro" id="IPR036420">
    <property type="entry name" value="BRCT_dom_sf"/>
</dbReference>
<keyword evidence="7" id="KW-0548">Nucleotidyltransferase</keyword>
<dbReference type="InterPro" id="IPR010996">
    <property type="entry name" value="HHH_MUS81"/>
</dbReference>
<keyword evidence="9" id="KW-0227">DNA damage</keyword>
<evidence type="ECO:0000256" key="16">
    <source>
        <dbReference type="SAM" id="MobiDB-lite"/>
    </source>
</evidence>
<evidence type="ECO:0000256" key="14">
    <source>
        <dbReference type="ARBA" id="ARBA00049244"/>
    </source>
</evidence>
<evidence type="ECO:0000256" key="2">
    <source>
        <dbReference type="ARBA" id="ARBA00008323"/>
    </source>
</evidence>
<dbReference type="InterPro" id="IPR002008">
    <property type="entry name" value="DNA_pol_X_beta-like"/>
</dbReference>
<gene>
    <name evidence="18" type="ORF">PLOB_00049283</name>
</gene>
<dbReference type="InterPro" id="IPR018944">
    <property type="entry name" value="DNA_pol_lambd_fingers_domain"/>
</dbReference>
<dbReference type="CDD" id="cd00141">
    <property type="entry name" value="NT_POLXc"/>
    <property type="match status" value="1"/>
</dbReference>
<dbReference type="SUPFAM" id="SSF47802">
    <property type="entry name" value="DNA polymerase beta, N-terminal domain-like"/>
    <property type="match status" value="1"/>
</dbReference>
<dbReference type="InterPro" id="IPR043519">
    <property type="entry name" value="NT_sf"/>
</dbReference>
<keyword evidence="15" id="KW-0175">Coiled coil</keyword>
<feature type="compositionally biased region" description="Polar residues" evidence="16">
    <location>
        <begin position="489"/>
        <end position="504"/>
    </location>
</feature>
<evidence type="ECO:0000256" key="3">
    <source>
        <dbReference type="ARBA" id="ARBA00012417"/>
    </source>
</evidence>
<dbReference type="Pfam" id="PF14792">
    <property type="entry name" value="DNA_pol_B_palm"/>
    <property type="match status" value="1"/>
</dbReference>
<evidence type="ECO:0000256" key="12">
    <source>
        <dbReference type="ARBA" id="ARBA00023204"/>
    </source>
</evidence>
<dbReference type="Proteomes" id="UP001159405">
    <property type="component" value="Unassembled WGS sequence"/>
</dbReference>
<dbReference type="InterPro" id="IPR002054">
    <property type="entry name" value="DNA-dir_DNA_pol_X"/>
</dbReference>
<dbReference type="PANTHER" id="PTHR11276:SF28">
    <property type="entry name" value="DNA POLYMERASE LAMBDA"/>
    <property type="match status" value="1"/>
</dbReference>
<evidence type="ECO:0000256" key="4">
    <source>
        <dbReference type="ARBA" id="ARBA00016513"/>
    </source>
</evidence>
<dbReference type="Gene3D" id="3.40.50.10190">
    <property type="entry name" value="BRCT domain"/>
    <property type="match status" value="1"/>
</dbReference>
<evidence type="ECO:0000313" key="19">
    <source>
        <dbReference type="Proteomes" id="UP001159405"/>
    </source>
</evidence>
<dbReference type="PROSITE" id="PS50172">
    <property type="entry name" value="BRCT"/>
    <property type="match status" value="1"/>
</dbReference>
<dbReference type="PRINTS" id="PR00869">
    <property type="entry name" value="DNAPOLX"/>
</dbReference>
<evidence type="ECO:0000313" key="18">
    <source>
        <dbReference type="EMBL" id="CAH3152516.1"/>
    </source>
</evidence>
<dbReference type="SUPFAM" id="SSF81585">
    <property type="entry name" value="PsbU/PolX domain-like"/>
    <property type="match status" value="1"/>
</dbReference>
<dbReference type="InterPro" id="IPR029398">
    <property type="entry name" value="PolB_thumb"/>
</dbReference>
<keyword evidence="12" id="KW-0234">DNA repair</keyword>
<evidence type="ECO:0000259" key="17">
    <source>
        <dbReference type="PROSITE" id="PS50172"/>
    </source>
</evidence>
<feature type="region of interest" description="Disordered" evidence="16">
    <location>
        <begin position="485"/>
        <end position="533"/>
    </location>
</feature>
<dbReference type="EMBL" id="CALNXK010000094">
    <property type="protein sequence ID" value="CAH3152516.1"/>
    <property type="molecule type" value="Genomic_DNA"/>
</dbReference>
<comment type="catalytic activity">
    <reaction evidence="14">
        <text>DNA(n) + a 2'-deoxyribonucleoside 5'-triphosphate = DNA(n+1) + diphosphate</text>
        <dbReference type="Rhea" id="RHEA:22508"/>
        <dbReference type="Rhea" id="RHEA-COMP:17339"/>
        <dbReference type="Rhea" id="RHEA-COMP:17340"/>
        <dbReference type="ChEBI" id="CHEBI:33019"/>
        <dbReference type="ChEBI" id="CHEBI:61560"/>
        <dbReference type="ChEBI" id="CHEBI:173112"/>
        <dbReference type="EC" id="2.7.7.7"/>
    </reaction>
</comment>
<keyword evidence="5" id="KW-0237">DNA synthesis</keyword>
<keyword evidence="11" id="KW-0238">DNA-binding</keyword>
<evidence type="ECO:0000256" key="1">
    <source>
        <dbReference type="ARBA" id="ARBA00001936"/>
    </source>
</evidence>
<dbReference type="EC" id="2.7.7.7" evidence="3"/>
<dbReference type="InterPro" id="IPR019843">
    <property type="entry name" value="DNA_pol-X_BS"/>
</dbReference>
<evidence type="ECO:0000256" key="15">
    <source>
        <dbReference type="SAM" id="Coils"/>
    </source>
</evidence>
<keyword evidence="19" id="KW-1185">Reference proteome</keyword>
<protein>
    <recommendedName>
        <fullName evidence="4">DNA polymerase lambda</fullName>
        <ecNumber evidence="3">2.7.7.7</ecNumber>
    </recommendedName>
</protein>
<reference evidence="18 19" key="1">
    <citation type="submission" date="2022-05" db="EMBL/GenBank/DDBJ databases">
        <authorList>
            <consortium name="Genoscope - CEA"/>
            <person name="William W."/>
        </authorList>
    </citation>
    <scope>NUCLEOTIDE SEQUENCE [LARGE SCALE GENOMIC DNA]</scope>
</reference>
<sequence length="875" mass="99057">AFALGGDHIIGGRCAKSIASVREPRNYFSSNPQDDIRTINEEISESRTELECLVDRWKSLEKTLKQKINELQESNKAKKKLQTSIASLQVEISELKESFEEEVSPDISVLETDLELYAQRLEDCTQQSQTAEEELAQASTAFQKQQEINTQHTQKVSVVFEKADSLKEELTSLNLIMDQERMRKNHHEKERRKFERKIAENEKEQDRLVKLAEQKADVASKHFPRVETTRSVTDLETEILKKQKYIEEEERNRGSAEKITKEFIEICDRYSEIVKNTKNIQKLHKCLKNQMEKRMKYLKEKRKILASHTSQFFTRHLSQRGFSGYVSFDHNDETLELIVSITNLSFLAGNPKKVLKTVLKNIGARELMSKTRNDDSSLGNQPEKKRKFSPDFSGISAVIVDVGLGKTRTAILAKQLERHGGKHIKNLDSATTHVIVDKKMKLERVKKYLGVKDIPDEVKTSELVAGDLGPSGSKLDVETGTTHEIKSAVQGSPSKKASLKTQVTSADDDSDYADSGDEGSKSGKSPVITPNVSPEKLSKNLVCAQASTSNQQNHNQFITEKLQILATSYANSKDQWRALGYKKAIVSVKNYHKKLETWEECSSLPFVGERLAKKIWEIVETGHLRRLDHVDPNQEAINLFVGVWGAGPTTAEAWVSQGLKTLEDLKNHGKLTRQQEIGLKYYDEFLERMPREEAGQIEEVVKNAALEINPGLEAFACGSYRRGKPTCGDVDVIVSHPDGKSHEGVMTKLLDSLKSSGFLTDDLTFAENGEHRKYLGVCKLLGENTKHRRLDIIVVPYNEWACSLLYFTGSDYFNRSMRLLAKNNGMSLSEHSLNTGVVRKGGEKIFEGTPLPVFSEKDVFDYLGLEYREPHERDW</sequence>
<feature type="non-terminal residue" evidence="18">
    <location>
        <position position="1"/>
    </location>
</feature>
<dbReference type="InterPro" id="IPR001357">
    <property type="entry name" value="BRCT_dom"/>
</dbReference>
<dbReference type="SMART" id="SM00483">
    <property type="entry name" value="POLXc"/>
    <property type="match status" value="1"/>
</dbReference>
<dbReference type="Pfam" id="PF14791">
    <property type="entry name" value="DNA_pol_B_thumb"/>
    <property type="match status" value="1"/>
</dbReference>
<evidence type="ECO:0000256" key="6">
    <source>
        <dbReference type="ARBA" id="ARBA00022679"/>
    </source>
</evidence>
<dbReference type="Gene3D" id="3.30.210.10">
    <property type="entry name" value="DNA polymerase, thumb domain"/>
    <property type="match status" value="1"/>
</dbReference>
<feature type="compositionally biased region" description="Acidic residues" evidence="16">
    <location>
        <begin position="506"/>
        <end position="517"/>
    </location>
</feature>
<feature type="coiled-coil region" evidence="15">
    <location>
        <begin position="36"/>
        <end position="252"/>
    </location>
</feature>
<dbReference type="SUPFAM" id="SSF81301">
    <property type="entry name" value="Nucleotidyltransferase"/>
    <property type="match status" value="1"/>
</dbReference>
<comment type="caution">
    <text evidence="18">The sequence shown here is derived from an EMBL/GenBank/DDBJ whole genome shotgun (WGS) entry which is preliminary data.</text>
</comment>
<dbReference type="SUPFAM" id="SSF52113">
    <property type="entry name" value="BRCT domain"/>
    <property type="match status" value="1"/>
</dbReference>
<dbReference type="PRINTS" id="PR00870">
    <property type="entry name" value="DNAPOLXBETA"/>
</dbReference>
<keyword evidence="10" id="KW-0239">DNA-directed DNA polymerase</keyword>
<accession>A0ABN8PXT6</accession>
<dbReference type="InterPro" id="IPR028207">
    <property type="entry name" value="DNA_pol_B_palm_palm"/>
</dbReference>
<dbReference type="Pfam" id="PF10391">
    <property type="entry name" value="DNA_pol_lambd_f"/>
    <property type="match status" value="1"/>
</dbReference>
<dbReference type="Gene3D" id="3.30.460.10">
    <property type="entry name" value="Beta Polymerase, domain 2"/>
    <property type="match status" value="1"/>
</dbReference>
<dbReference type="Gene3D" id="1.10.150.20">
    <property type="entry name" value="5' to 3' exonuclease, C-terminal subdomain"/>
    <property type="match status" value="1"/>
</dbReference>
<evidence type="ECO:0000256" key="11">
    <source>
        <dbReference type="ARBA" id="ARBA00023125"/>
    </source>
</evidence>
<dbReference type="Gene3D" id="1.10.150.110">
    <property type="entry name" value="DNA polymerase beta, N-terminal domain-like"/>
    <property type="match status" value="1"/>
</dbReference>
<evidence type="ECO:0000256" key="7">
    <source>
        <dbReference type="ARBA" id="ARBA00022695"/>
    </source>
</evidence>
<name>A0ABN8PXT6_9CNID</name>
<dbReference type="InterPro" id="IPR027421">
    <property type="entry name" value="DNA_pol_lamdba_lyase_dom_sf"/>
</dbReference>
<organism evidence="18 19">
    <name type="scientific">Porites lobata</name>
    <dbReference type="NCBI Taxonomy" id="104759"/>
    <lineage>
        <taxon>Eukaryota</taxon>
        <taxon>Metazoa</taxon>
        <taxon>Cnidaria</taxon>
        <taxon>Anthozoa</taxon>
        <taxon>Hexacorallia</taxon>
        <taxon>Scleractinia</taxon>
        <taxon>Fungiina</taxon>
        <taxon>Poritidae</taxon>
        <taxon>Porites</taxon>
    </lineage>
</organism>